<protein>
    <submittedName>
        <fullName evidence="1">Acyl-CoA thioester hydrolase</fullName>
        <ecNumber evidence="1">3.1.2.-</ecNumber>
    </submittedName>
</protein>
<dbReference type="EC" id="3.1.2.-" evidence="1"/>
<dbReference type="PANTHER" id="PTHR31793:SF24">
    <property type="entry name" value="LONG-CHAIN ACYL-COA THIOESTERASE FADM"/>
    <property type="match status" value="1"/>
</dbReference>
<comment type="caution">
    <text evidence="1">The sequence shown here is derived from an EMBL/GenBank/DDBJ whole genome shotgun (WGS) entry which is preliminary data.</text>
</comment>
<keyword evidence="2" id="KW-1185">Reference proteome</keyword>
<dbReference type="InterPro" id="IPR029069">
    <property type="entry name" value="HotDog_dom_sf"/>
</dbReference>
<dbReference type="EMBL" id="JAVDWA010000004">
    <property type="protein sequence ID" value="MDR7073702.1"/>
    <property type="molecule type" value="Genomic_DNA"/>
</dbReference>
<keyword evidence="1" id="KW-0378">Hydrolase</keyword>
<dbReference type="Gene3D" id="3.10.129.10">
    <property type="entry name" value="Hotdog Thioesterase"/>
    <property type="match status" value="1"/>
</dbReference>
<evidence type="ECO:0000313" key="1">
    <source>
        <dbReference type="EMBL" id="MDR7073702.1"/>
    </source>
</evidence>
<dbReference type="InterPro" id="IPR050563">
    <property type="entry name" value="4-hydroxybenzoyl-CoA_TE"/>
</dbReference>
<dbReference type="Proteomes" id="UP001258181">
    <property type="component" value="Unassembled WGS sequence"/>
</dbReference>
<dbReference type="CDD" id="cd00586">
    <property type="entry name" value="4HBT"/>
    <property type="match status" value="1"/>
</dbReference>
<evidence type="ECO:0000313" key="2">
    <source>
        <dbReference type="Proteomes" id="UP001258181"/>
    </source>
</evidence>
<dbReference type="RefSeq" id="WP_310259400.1">
    <property type="nucleotide sequence ID" value="NZ_JAVDWA010000004.1"/>
</dbReference>
<proteinExistence type="predicted"/>
<organism evidence="1 2">
    <name type="scientific">Fictibacillus barbaricus</name>
    <dbReference type="NCBI Taxonomy" id="182136"/>
    <lineage>
        <taxon>Bacteria</taxon>
        <taxon>Bacillati</taxon>
        <taxon>Bacillota</taxon>
        <taxon>Bacilli</taxon>
        <taxon>Bacillales</taxon>
        <taxon>Fictibacillaceae</taxon>
        <taxon>Fictibacillus</taxon>
    </lineage>
</organism>
<dbReference type="PANTHER" id="PTHR31793">
    <property type="entry name" value="4-HYDROXYBENZOYL-COA THIOESTERASE FAMILY MEMBER"/>
    <property type="match status" value="1"/>
</dbReference>
<dbReference type="SUPFAM" id="SSF54637">
    <property type="entry name" value="Thioesterase/thiol ester dehydrase-isomerase"/>
    <property type="match status" value="1"/>
</dbReference>
<reference evidence="1 2" key="1">
    <citation type="submission" date="2023-07" db="EMBL/GenBank/DDBJ databases">
        <title>Sorghum-associated microbial communities from plants grown in Nebraska, USA.</title>
        <authorList>
            <person name="Schachtman D."/>
        </authorList>
    </citation>
    <scope>NUCLEOTIDE SEQUENCE [LARGE SCALE GENOMIC DNA]</scope>
    <source>
        <strain evidence="1 2">BE211</strain>
    </source>
</reference>
<accession>A0ABU1U2L8</accession>
<dbReference type="GO" id="GO:0016787">
    <property type="term" value="F:hydrolase activity"/>
    <property type="evidence" value="ECO:0007669"/>
    <property type="project" value="UniProtKB-KW"/>
</dbReference>
<name>A0ABU1U2L8_9BACL</name>
<dbReference type="Pfam" id="PF13279">
    <property type="entry name" value="4HBT_2"/>
    <property type="match status" value="1"/>
</dbReference>
<gene>
    <name evidence="1" type="ORF">J2X07_002689</name>
</gene>
<sequence>MARQDYITTFDEWKKDFHYSHELCVRFGEIDGFGHVNNTNVFIYMEEARISLFKELGLMKSWGTPNSAEIPVVADLQCDYLAQILYDERLKVFVKINHVGSSSIDLHYMGLNEKEQPVFTGRGSIVQISRNSGKPSNWTEEQRSLFNQFSQKAHE</sequence>